<keyword evidence="1" id="KW-0732">Signal</keyword>
<evidence type="ECO:0000313" key="2">
    <source>
        <dbReference type="EMBL" id="MBO8457888.1"/>
    </source>
</evidence>
<dbReference type="AlphaFoldDB" id="A0A9D9HQC2"/>
<feature type="chain" id="PRO_5039489961" description="WG repeat-containing protein" evidence="1">
    <location>
        <begin position="19"/>
        <end position="272"/>
    </location>
</feature>
<protein>
    <recommendedName>
        <fullName evidence="4">WG repeat-containing protein</fullName>
    </recommendedName>
</protein>
<dbReference type="EMBL" id="JADIMM010000080">
    <property type="protein sequence ID" value="MBO8457888.1"/>
    <property type="molecule type" value="Genomic_DNA"/>
</dbReference>
<accession>A0A9D9HQC2</accession>
<reference evidence="2" key="1">
    <citation type="submission" date="2020-10" db="EMBL/GenBank/DDBJ databases">
        <authorList>
            <person name="Gilroy R."/>
        </authorList>
    </citation>
    <scope>NUCLEOTIDE SEQUENCE</scope>
    <source>
        <strain evidence="2">10532</strain>
    </source>
</reference>
<evidence type="ECO:0008006" key="4">
    <source>
        <dbReference type="Google" id="ProtNLM"/>
    </source>
</evidence>
<sequence>MKKLCFVFFVFLLFQIHAQVSDSYYLDWNSPFCGGFDAAVFDNWFVKASYDADNIPCYVFFMPQDGREWVYLSENKAVMDGTKDQNTVATGISFPEKITVSDVEITVYCGWNPLFPEGMDSYPGDFIERFRFYQFKGDAKILGMGVSLDNYIFAVDTYSKLVFAYGGISKTEKKFGREVPCAYVPVEGIPLCKTSFFYENDPIGFVTQSGKVVLYNEYKEAMIRTGGVDFLPGVKDKNRRTAVFSEDGAGCSPFLNKQNYEGVFFETVLCSR</sequence>
<organism evidence="2 3">
    <name type="scientific">Candidatus Gallitreponema excrementavium</name>
    <dbReference type="NCBI Taxonomy" id="2840840"/>
    <lineage>
        <taxon>Bacteria</taxon>
        <taxon>Pseudomonadati</taxon>
        <taxon>Spirochaetota</taxon>
        <taxon>Spirochaetia</taxon>
        <taxon>Spirochaetales</taxon>
        <taxon>Candidatus Gallitreponema</taxon>
    </lineage>
</organism>
<reference evidence="2" key="2">
    <citation type="journal article" date="2021" name="PeerJ">
        <title>Extensive microbial diversity within the chicken gut microbiome revealed by metagenomics and culture.</title>
        <authorList>
            <person name="Gilroy R."/>
            <person name="Ravi A."/>
            <person name="Getino M."/>
            <person name="Pursley I."/>
            <person name="Horton D.L."/>
            <person name="Alikhan N.F."/>
            <person name="Baker D."/>
            <person name="Gharbi K."/>
            <person name="Hall N."/>
            <person name="Watson M."/>
            <person name="Adriaenssens E.M."/>
            <person name="Foster-Nyarko E."/>
            <person name="Jarju S."/>
            <person name="Secka A."/>
            <person name="Antonio M."/>
            <person name="Oren A."/>
            <person name="Chaudhuri R.R."/>
            <person name="La Ragione R."/>
            <person name="Hildebrand F."/>
            <person name="Pallen M.J."/>
        </authorList>
    </citation>
    <scope>NUCLEOTIDE SEQUENCE</scope>
    <source>
        <strain evidence="2">10532</strain>
    </source>
</reference>
<evidence type="ECO:0000313" key="3">
    <source>
        <dbReference type="Proteomes" id="UP000823638"/>
    </source>
</evidence>
<feature type="signal peptide" evidence="1">
    <location>
        <begin position="1"/>
        <end position="18"/>
    </location>
</feature>
<name>A0A9D9HQC2_9SPIR</name>
<comment type="caution">
    <text evidence="2">The sequence shown here is derived from an EMBL/GenBank/DDBJ whole genome shotgun (WGS) entry which is preliminary data.</text>
</comment>
<dbReference type="Proteomes" id="UP000823638">
    <property type="component" value="Unassembled WGS sequence"/>
</dbReference>
<gene>
    <name evidence="2" type="ORF">IAA81_06630</name>
</gene>
<evidence type="ECO:0000256" key="1">
    <source>
        <dbReference type="SAM" id="SignalP"/>
    </source>
</evidence>
<proteinExistence type="predicted"/>